<dbReference type="InterPro" id="IPR023405">
    <property type="entry name" value="Topo_IA_core_domain"/>
</dbReference>
<accession>A0A2N3QMP7</accession>
<dbReference type="InterPro" id="IPR006171">
    <property type="entry name" value="TOPRIM_dom"/>
</dbReference>
<dbReference type="SMART" id="SM00493">
    <property type="entry name" value="TOPRIM"/>
    <property type="match status" value="1"/>
</dbReference>
<evidence type="ECO:0000256" key="9">
    <source>
        <dbReference type="ARBA" id="ARBA00032235"/>
    </source>
</evidence>
<dbReference type="InterPro" id="IPR025589">
    <property type="entry name" value="Toprim_C_rpt"/>
</dbReference>
<comment type="catalytic activity">
    <reaction evidence="1">
        <text>ATP-independent breakage of single-stranded DNA, followed by passage and rejoining.</text>
        <dbReference type="EC" id="5.6.2.1"/>
    </reaction>
</comment>
<keyword evidence="5" id="KW-0238">DNA-binding</keyword>
<feature type="compositionally biased region" description="Basic and acidic residues" evidence="11">
    <location>
        <begin position="723"/>
        <end position="742"/>
    </location>
</feature>
<dbReference type="Gene3D" id="2.70.20.10">
    <property type="entry name" value="Topoisomerase I, domain 3"/>
    <property type="match status" value="1"/>
</dbReference>
<keyword evidence="6 14" id="KW-0413">Isomerase</keyword>
<dbReference type="EMBL" id="PCGY01000011">
    <property type="protein sequence ID" value="PKU92930.1"/>
    <property type="molecule type" value="Genomic_DNA"/>
</dbReference>
<dbReference type="Gene3D" id="1.10.460.10">
    <property type="entry name" value="Topoisomerase I, domain 2"/>
    <property type="match status" value="1"/>
</dbReference>
<dbReference type="InterPro" id="IPR013825">
    <property type="entry name" value="Topo_IA_cen_sub2"/>
</dbReference>
<comment type="caution">
    <text evidence="14">The sequence shown here is derived from an EMBL/GenBank/DDBJ whole genome shotgun (WGS) entry which is preliminary data.</text>
</comment>
<dbReference type="PANTHER" id="PTHR11390:SF21">
    <property type="entry name" value="DNA TOPOISOMERASE 3-ALPHA"/>
    <property type="match status" value="1"/>
</dbReference>
<feature type="region of interest" description="Disordered" evidence="11">
    <location>
        <begin position="723"/>
        <end position="769"/>
    </location>
</feature>
<dbReference type="SMART" id="SM00436">
    <property type="entry name" value="TOP1Bc"/>
    <property type="match status" value="1"/>
</dbReference>
<dbReference type="PRINTS" id="PR00417">
    <property type="entry name" value="PRTPISMRASEI"/>
</dbReference>
<feature type="domain" description="Topo IA-type catalytic" evidence="13">
    <location>
        <begin position="157"/>
        <end position="618"/>
    </location>
</feature>
<dbReference type="GO" id="GO:0003677">
    <property type="term" value="F:DNA binding"/>
    <property type="evidence" value="ECO:0007669"/>
    <property type="project" value="UniProtKB-KW"/>
</dbReference>
<evidence type="ECO:0000256" key="1">
    <source>
        <dbReference type="ARBA" id="ARBA00000213"/>
    </source>
</evidence>
<feature type="compositionally biased region" description="Basic and acidic residues" evidence="11">
    <location>
        <begin position="454"/>
        <end position="466"/>
    </location>
</feature>
<dbReference type="InterPro" id="IPR013826">
    <property type="entry name" value="Topo_IA_cen_sub3"/>
</dbReference>
<dbReference type="GO" id="GO:0003917">
    <property type="term" value="F:DNA topoisomerase type I (single strand cut, ATP-independent) activity"/>
    <property type="evidence" value="ECO:0007669"/>
    <property type="project" value="UniProtKB-EC"/>
</dbReference>
<dbReference type="InterPro" id="IPR003602">
    <property type="entry name" value="Topo_IA_DNA-bd_dom"/>
</dbReference>
<evidence type="ECO:0000256" key="2">
    <source>
        <dbReference type="ARBA" id="ARBA00009446"/>
    </source>
</evidence>
<proteinExistence type="inferred from homology"/>
<dbReference type="PANTHER" id="PTHR11390">
    <property type="entry name" value="PROKARYOTIC DNA TOPOISOMERASE"/>
    <property type="match status" value="1"/>
</dbReference>
<dbReference type="PROSITE" id="PS52039">
    <property type="entry name" value="TOPO_IA_2"/>
    <property type="match status" value="1"/>
</dbReference>
<dbReference type="Gene3D" id="1.10.290.10">
    <property type="entry name" value="Topoisomerase I, domain 4"/>
    <property type="match status" value="1"/>
</dbReference>
<name>A0A2N3QMP7_9BIFI</name>
<evidence type="ECO:0000313" key="14">
    <source>
        <dbReference type="EMBL" id="PKU92930.1"/>
    </source>
</evidence>
<evidence type="ECO:0000259" key="12">
    <source>
        <dbReference type="PROSITE" id="PS50880"/>
    </source>
</evidence>
<feature type="domain" description="Toprim" evidence="12">
    <location>
        <begin position="1"/>
        <end position="140"/>
    </location>
</feature>
<gene>
    <name evidence="14" type="ORF">CQR47_0780</name>
</gene>
<keyword evidence="4" id="KW-0799">Topoisomerase</keyword>
<evidence type="ECO:0000256" key="5">
    <source>
        <dbReference type="ARBA" id="ARBA00023125"/>
    </source>
</evidence>
<sequence length="769" mass="84148">MRLVIAEKHSVAVAIAQALGTPVERDGYIETSDGVMVSWAQGHLVELADPEAYEGEAWASREWSMDTLPVEPRQWRWRVSGAKGASARFKRLVALIRDPGVDGLVNACDPDREGEAIFRRIMAGAHSSKPVLRLWVASLDGQAIRDAWARMRPDSAYDGLAAAADARAKADWLVGMNASRAHTLAWHRPLSLGRVRTPTLGMVVRRDEAIEHHTPTPFWRLEAHMGGWTLHSPRLTDHDTAVRLLDAAQGRPVTVTRIERRREHDLPPALFDLTSLQQAMNTRYGVTAEHTLDALQHLYEMGLATYPRTDSRYITHDDLPALRLLLHPRYALGFLDTGQVTAIHDLAQAGALDPTRCVDDGKVAGHTAILPTGRLTYDTFTRDLTDTERQAVTTILTRMWAACSTDRVHDTTRVTAAIDTTAGGAPGHGIPLHASGDTPVTPGWTLIEHPAAARDTPHDEHGNDDRHDEDDGTISAGLVEGTYPQAGPATLAEGHTAPPRPFTEASLLAAMEHASRFVADRDLKAALDDDTSHSGGIGTPATRAGIIEQLVRTGNLERKGRQIRSTPAGRLLIAIAVDELKDVKLTAQWEQTLADIEHGDADPHTFLDQIRAECALLPRRTMRLAGRDDLRALAGTTREKESYGPCPRCGAPVVRTGGIWQCSTNHSHKTPDGTWQLAEGCGYRIYPTICGRKLTDTAVRRTLAGKRPKITGLVSKAGRKFDARLEPDPDRGIRLAFDDRPAGRRRPASGRQSGYHGYGDTTARGKQQP</sequence>
<dbReference type="AlphaFoldDB" id="A0A2N3QMP7"/>
<evidence type="ECO:0000313" key="15">
    <source>
        <dbReference type="Proteomes" id="UP000233727"/>
    </source>
</evidence>
<dbReference type="Pfam" id="PF01751">
    <property type="entry name" value="Toprim"/>
    <property type="match status" value="1"/>
</dbReference>
<protein>
    <recommendedName>
        <fullName evidence="3">DNA topoisomerase</fullName>
        <ecNumber evidence="3">5.6.2.1</ecNumber>
    </recommendedName>
    <alternativeName>
        <fullName evidence="10">Omega-protein</fullName>
    </alternativeName>
    <alternativeName>
        <fullName evidence="9">Relaxing enzyme</fullName>
    </alternativeName>
    <alternativeName>
        <fullName evidence="7">Swivelase</fullName>
    </alternativeName>
    <alternativeName>
        <fullName evidence="8">Untwisting enzyme</fullName>
    </alternativeName>
</protein>
<evidence type="ECO:0000256" key="7">
    <source>
        <dbReference type="ARBA" id="ARBA00030003"/>
    </source>
</evidence>
<dbReference type="InterPro" id="IPR013824">
    <property type="entry name" value="Topo_IA_cen_sub1"/>
</dbReference>
<evidence type="ECO:0000259" key="13">
    <source>
        <dbReference type="PROSITE" id="PS52039"/>
    </source>
</evidence>
<dbReference type="Proteomes" id="UP000233727">
    <property type="component" value="Unassembled WGS sequence"/>
</dbReference>
<reference evidence="14 15" key="1">
    <citation type="submission" date="2017-10" db="EMBL/GenBank/DDBJ databases">
        <title>Bifidobacterium genomics.</title>
        <authorList>
            <person name="Lugli G.A."/>
            <person name="Milani C."/>
            <person name="Mancabelli L."/>
        </authorList>
    </citation>
    <scope>NUCLEOTIDE SEQUENCE [LARGE SCALE GENOMIC DNA]</scope>
    <source>
        <strain evidence="14 15">1542B</strain>
    </source>
</reference>
<dbReference type="GO" id="GO:0006310">
    <property type="term" value="P:DNA recombination"/>
    <property type="evidence" value="ECO:0007669"/>
    <property type="project" value="TreeGrafter"/>
</dbReference>
<dbReference type="PROSITE" id="PS50880">
    <property type="entry name" value="TOPRIM"/>
    <property type="match status" value="1"/>
</dbReference>
<dbReference type="Pfam" id="PF01131">
    <property type="entry name" value="Topoisom_bac"/>
    <property type="match status" value="1"/>
</dbReference>
<dbReference type="InterPro" id="IPR003601">
    <property type="entry name" value="Topo_IA_2"/>
</dbReference>
<dbReference type="GO" id="GO:0006265">
    <property type="term" value="P:DNA topological change"/>
    <property type="evidence" value="ECO:0007669"/>
    <property type="project" value="InterPro"/>
</dbReference>
<dbReference type="RefSeq" id="WP_101455044.1">
    <property type="nucleotide sequence ID" value="NZ_PCGY01000011.1"/>
</dbReference>
<dbReference type="EC" id="5.6.2.1" evidence="3"/>
<evidence type="ECO:0000256" key="10">
    <source>
        <dbReference type="ARBA" id="ARBA00032877"/>
    </source>
</evidence>
<dbReference type="GO" id="GO:0006281">
    <property type="term" value="P:DNA repair"/>
    <property type="evidence" value="ECO:0007669"/>
    <property type="project" value="TreeGrafter"/>
</dbReference>
<dbReference type="CDD" id="cd03362">
    <property type="entry name" value="TOPRIM_TopoIA_TopoIII"/>
    <property type="match status" value="1"/>
</dbReference>
<dbReference type="SMART" id="SM00437">
    <property type="entry name" value="TOP1Ac"/>
    <property type="match status" value="1"/>
</dbReference>
<evidence type="ECO:0000256" key="8">
    <source>
        <dbReference type="ARBA" id="ARBA00031985"/>
    </source>
</evidence>
<evidence type="ECO:0000256" key="4">
    <source>
        <dbReference type="ARBA" id="ARBA00023029"/>
    </source>
</evidence>
<evidence type="ECO:0000256" key="11">
    <source>
        <dbReference type="SAM" id="MobiDB-lite"/>
    </source>
</evidence>
<dbReference type="SUPFAM" id="SSF56712">
    <property type="entry name" value="Prokaryotic type I DNA topoisomerase"/>
    <property type="match status" value="1"/>
</dbReference>
<organism evidence="14 15">
    <name type="scientific">Bifidobacterium thermophilum</name>
    <dbReference type="NCBI Taxonomy" id="33905"/>
    <lineage>
        <taxon>Bacteria</taxon>
        <taxon>Bacillati</taxon>
        <taxon>Actinomycetota</taxon>
        <taxon>Actinomycetes</taxon>
        <taxon>Bifidobacteriales</taxon>
        <taxon>Bifidobacteriaceae</taxon>
        <taxon>Bifidobacterium</taxon>
    </lineage>
</organism>
<feature type="region of interest" description="Disordered" evidence="11">
    <location>
        <begin position="454"/>
        <end position="476"/>
    </location>
</feature>
<comment type="similarity">
    <text evidence="2">Belongs to the type IA topoisomerase family.</text>
</comment>
<dbReference type="Gene3D" id="3.40.50.140">
    <property type="match status" value="1"/>
</dbReference>
<dbReference type="InterPro" id="IPR034144">
    <property type="entry name" value="TOPRIM_TopoIII"/>
</dbReference>
<evidence type="ECO:0000256" key="6">
    <source>
        <dbReference type="ARBA" id="ARBA00023235"/>
    </source>
</evidence>
<dbReference type="InterPro" id="IPR000380">
    <property type="entry name" value="Topo_IA"/>
</dbReference>
<dbReference type="Pfam" id="PF13342">
    <property type="entry name" value="Toprim_Crpt"/>
    <property type="match status" value="1"/>
</dbReference>
<dbReference type="InterPro" id="IPR013497">
    <property type="entry name" value="Topo_IA_cen"/>
</dbReference>
<dbReference type="GO" id="GO:0043597">
    <property type="term" value="C:cytoplasmic replication fork"/>
    <property type="evidence" value="ECO:0007669"/>
    <property type="project" value="TreeGrafter"/>
</dbReference>
<evidence type="ECO:0000256" key="3">
    <source>
        <dbReference type="ARBA" id="ARBA00012891"/>
    </source>
</evidence>